<keyword evidence="7" id="KW-1185">Reference proteome</keyword>
<accession>A0A8H4XIX6</accession>
<evidence type="ECO:0000259" key="5">
    <source>
        <dbReference type="PROSITE" id="PS50089"/>
    </source>
</evidence>
<dbReference type="Pfam" id="PF13445">
    <property type="entry name" value="zf-RING_UBOX"/>
    <property type="match status" value="1"/>
</dbReference>
<dbReference type="Gene3D" id="3.30.40.10">
    <property type="entry name" value="Zinc/RING finger domain, C3HC4 (zinc finger)"/>
    <property type="match status" value="1"/>
</dbReference>
<reference evidence="6" key="1">
    <citation type="journal article" date="2020" name="BMC Genomics">
        <title>Correction to: Identification and distribution of gene clusters required for synthesis of sphingolipid metabolism inhibitors in diverse species of the filamentous fungus Fusarium.</title>
        <authorList>
            <person name="Kim H.S."/>
            <person name="Lohmar J.M."/>
            <person name="Busman M."/>
            <person name="Brown D.W."/>
            <person name="Naumann T.A."/>
            <person name="Divon H.H."/>
            <person name="Lysoe E."/>
            <person name="Uhlig S."/>
            <person name="Proctor R.H."/>
        </authorList>
    </citation>
    <scope>NUCLEOTIDE SEQUENCE</scope>
    <source>
        <strain evidence="6">NRRL 22465</strain>
    </source>
</reference>
<evidence type="ECO:0000313" key="6">
    <source>
        <dbReference type="EMBL" id="KAF4977027.1"/>
    </source>
</evidence>
<dbReference type="GO" id="GO:0008270">
    <property type="term" value="F:zinc ion binding"/>
    <property type="evidence" value="ECO:0007669"/>
    <property type="project" value="UniProtKB-KW"/>
</dbReference>
<dbReference type="InterPro" id="IPR001841">
    <property type="entry name" value="Znf_RING"/>
</dbReference>
<dbReference type="SUPFAM" id="SSF57850">
    <property type="entry name" value="RING/U-box"/>
    <property type="match status" value="1"/>
</dbReference>
<dbReference type="EMBL" id="JABEYC010000465">
    <property type="protein sequence ID" value="KAF4977027.1"/>
    <property type="molecule type" value="Genomic_DNA"/>
</dbReference>
<gene>
    <name evidence="6" type="ORF">FZEAL_6389</name>
</gene>
<evidence type="ECO:0000256" key="4">
    <source>
        <dbReference type="PROSITE-ProRule" id="PRU00175"/>
    </source>
</evidence>
<dbReference type="AlphaFoldDB" id="A0A8H4XIX6"/>
<reference evidence="6" key="2">
    <citation type="submission" date="2020-05" db="EMBL/GenBank/DDBJ databases">
        <authorList>
            <person name="Kim H.-S."/>
            <person name="Proctor R.H."/>
            <person name="Brown D.W."/>
        </authorList>
    </citation>
    <scope>NUCLEOTIDE SEQUENCE</scope>
    <source>
        <strain evidence="6">NRRL 22465</strain>
    </source>
</reference>
<feature type="domain" description="RING-type" evidence="5">
    <location>
        <begin position="25"/>
        <end position="87"/>
    </location>
</feature>
<keyword evidence="3" id="KW-0862">Zinc</keyword>
<evidence type="ECO:0000313" key="7">
    <source>
        <dbReference type="Proteomes" id="UP000635477"/>
    </source>
</evidence>
<sequence length="262" mass="29716">MHETYWPALKERLVHESPADIHLDCSICLDKMTILQHQNKHDESVFSLHHGAYVLACGHIFGLKCIQLWKLSQETTGVERLTCPSCRSELRIHSGCGHGPLGMGVPSTDQERHLTQQALEGWEGGWVSPLCITCTASAIVVDMSRDLQNRYMEQSLPEGIVVGMVATIRSLDYFLRETQDGIPLDVVGELELSPYLDAYFKARKIIMCSGPQTLYWYGLCLDDIEISYRRYKKRTAGPEVPREAQAVLKVREAWAWVRREAV</sequence>
<organism evidence="6 7">
    <name type="scientific">Fusarium zealandicum</name>
    <dbReference type="NCBI Taxonomy" id="1053134"/>
    <lineage>
        <taxon>Eukaryota</taxon>
        <taxon>Fungi</taxon>
        <taxon>Dikarya</taxon>
        <taxon>Ascomycota</taxon>
        <taxon>Pezizomycotina</taxon>
        <taxon>Sordariomycetes</taxon>
        <taxon>Hypocreomycetidae</taxon>
        <taxon>Hypocreales</taxon>
        <taxon>Nectriaceae</taxon>
        <taxon>Fusarium</taxon>
        <taxon>Fusarium staphyleae species complex</taxon>
    </lineage>
</organism>
<proteinExistence type="predicted"/>
<dbReference type="InterPro" id="IPR042862">
    <property type="entry name" value="RNF32"/>
</dbReference>
<evidence type="ECO:0000256" key="2">
    <source>
        <dbReference type="ARBA" id="ARBA00022771"/>
    </source>
</evidence>
<dbReference type="PANTHER" id="PTHR14991:SF0">
    <property type="entry name" value="RING FINGER PROTEIN 32"/>
    <property type="match status" value="1"/>
</dbReference>
<evidence type="ECO:0000256" key="3">
    <source>
        <dbReference type="ARBA" id="ARBA00022833"/>
    </source>
</evidence>
<keyword evidence="1" id="KW-0479">Metal-binding</keyword>
<name>A0A8H4XIX6_9HYPO</name>
<protein>
    <recommendedName>
        <fullName evidence="5">RING-type domain-containing protein</fullName>
    </recommendedName>
</protein>
<dbReference type="PROSITE" id="PS50089">
    <property type="entry name" value="ZF_RING_2"/>
    <property type="match status" value="1"/>
</dbReference>
<dbReference type="InterPro" id="IPR027370">
    <property type="entry name" value="Znf-RING_euk"/>
</dbReference>
<dbReference type="Proteomes" id="UP000635477">
    <property type="component" value="Unassembled WGS sequence"/>
</dbReference>
<keyword evidence="2 4" id="KW-0863">Zinc-finger</keyword>
<dbReference type="SMART" id="SM00184">
    <property type="entry name" value="RING"/>
    <property type="match status" value="1"/>
</dbReference>
<dbReference type="OrthoDB" id="8062037at2759"/>
<evidence type="ECO:0000256" key="1">
    <source>
        <dbReference type="ARBA" id="ARBA00022723"/>
    </source>
</evidence>
<dbReference type="InterPro" id="IPR013083">
    <property type="entry name" value="Znf_RING/FYVE/PHD"/>
</dbReference>
<comment type="caution">
    <text evidence="6">The sequence shown here is derived from an EMBL/GenBank/DDBJ whole genome shotgun (WGS) entry which is preliminary data.</text>
</comment>
<dbReference type="PANTHER" id="PTHR14991">
    <property type="entry name" value="RING FINGER PROTEIN 32"/>
    <property type="match status" value="1"/>
</dbReference>